<dbReference type="SUPFAM" id="SSF161098">
    <property type="entry name" value="MetI-like"/>
    <property type="match status" value="1"/>
</dbReference>
<evidence type="ECO:0000256" key="3">
    <source>
        <dbReference type="ARBA" id="ARBA00022475"/>
    </source>
</evidence>
<dbReference type="PANTHER" id="PTHR30465:SF0">
    <property type="entry name" value="OLIGOPEPTIDE TRANSPORT SYSTEM PERMEASE PROTEIN APPB"/>
    <property type="match status" value="1"/>
</dbReference>
<dbReference type="KEGG" id="plon:Pla110_37460"/>
<dbReference type="PANTHER" id="PTHR30465">
    <property type="entry name" value="INNER MEMBRANE ABC TRANSPORTER"/>
    <property type="match status" value="1"/>
</dbReference>
<feature type="transmembrane region" description="Helical" evidence="7">
    <location>
        <begin position="140"/>
        <end position="163"/>
    </location>
</feature>
<keyword evidence="10" id="KW-1185">Reference proteome</keyword>
<reference evidence="9 10" key="1">
    <citation type="submission" date="2019-02" db="EMBL/GenBank/DDBJ databases">
        <title>Deep-cultivation of Planctomycetes and their phenomic and genomic characterization uncovers novel biology.</title>
        <authorList>
            <person name="Wiegand S."/>
            <person name="Jogler M."/>
            <person name="Boedeker C."/>
            <person name="Pinto D."/>
            <person name="Vollmers J."/>
            <person name="Rivas-Marin E."/>
            <person name="Kohn T."/>
            <person name="Peeters S.H."/>
            <person name="Heuer A."/>
            <person name="Rast P."/>
            <person name="Oberbeckmann S."/>
            <person name="Bunk B."/>
            <person name="Jeske O."/>
            <person name="Meyerdierks A."/>
            <person name="Storesund J.E."/>
            <person name="Kallscheuer N."/>
            <person name="Luecker S."/>
            <person name="Lage O.M."/>
            <person name="Pohl T."/>
            <person name="Merkel B.J."/>
            <person name="Hornburger P."/>
            <person name="Mueller R.-W."/>
            <person name="Bruemmer F."/>
            <person name="Labrenz M."/>
            <person name="Spormann A.M."/>
            <person name="Op den Camp H."/>
            <person name="Overmann J."/>
            <person name="Amann R."/>
            <person name="Jetten M.S.M."/>
            <person name="Mascher T."/>
            <person name="Medema M.H."/>
            <person name="Devos D.P."/>
            <person name="Kaster A.-K."/>
            <person name="Ovreas L."/>
            <person name="Rohde M."/>
            <person name="Galperin M.Y."/>
            <person name="Jogler C."/>
        </authorList>
    </citation>
    <scope>NUCLEOTIDE SEQUENCE [LARGE SCALE GENOMIC DNA]</scope>
    <source>
        <strain evidence="9 10">Pla110</strain>
    </source>
</reference>
<evidence type="ECO:0000256" key="4">
    <source>
        <dbReference type="ARBA" id="ARBA00022692"/>
    </source>
</evidence>
<evidence type="ECO:0000313" key="9">
    <source>
        <dbReference type="EMBL" id="QDU81994.1"/>
    </source>
</evidence>
<dbReference type="OrthoDB" id="9773221at2"/>
<evidence type="ECO:0000256" key="1">
    <source>
        <dbReference type="ARBA" id="ARBA00004651"/>
    </source>
</evidence>
<evidence type="ECO:0000256" key="5">
    <source>
        <dbReference type="ARBA" id="ARBA00022989"/>
    </source>
</evidence>
<keyword evidence="6 7" id="KW-0472">Membrane</keyword>
<gene>
    <name evidence="9" type="primary">dppB</name>
    <name evidence="9" type="ORF">Pla110_37460</name>
</gene>
<comment type="similarity">
    <text evidence="7">Belongs to the binding-protein-dependent transport system permease family.</text>
</comment>
<feature type="transmembrane region" description="Helical" evidence="7">
    <location>
        <begin position="105"/>
        <end position="128"/>
    </location>
</feature>
<feature type="transmembrane region" description="Helical" evidence="7">
    <location>
        <begin position="295"/>
        <end position="321"/>
    </location>
</feature>
<dbReference type="InterPro" id="IPR045621">
    <property type="entry name" value="BPD_transp_1_N"/>
</dbReference>
<feature type="transmembrane region" description="Helical" evidence="7">
    <location>
        <begin position="250"/>
        <end position="275"/>
    </location>
</feature>
<dbReference type="InterPro" id="IPR035906">
    <property type="entry name" value="MetI-like_sf"/>
</dbReference>
<dbReference type="GO" id="GO:0005886">
    <property type="term" value="C:plasma membrane"/>
    <property type="evidence" value="ECO:0007669"/>
    <property type="project" value="UniProtKB-SubCell"/>
</dbReference>
<evidence type="ECO:0000259" key="8">
    <source>
        <dbReference type="PROSITE" id="PS50928"/>
    </source>
</evidence>
<evidence type="ECO:0000256" key="7">
    <source>
        <dbReference type="RuleBase" id="RU363032"/>
    </source>
</evidence>
<accession>A0A518CS14</accession>
<keyword evidence="5 7" id="KW-1133">Transmembrane helix</keyword>
<dbReference type="AlphaFoldDB" id="A0A518CS14"/>
<dbReference type="Gene3D" id="1.10.3720.10">
    <property type="entry name" value="MetI-like"/>
    <property type="match status" value="1"/>
</dbReference>
<dbReference type="Proteomes" id="UP000317178">
    <property type="component" value="Chromosome"/>
</dbReference>
<feature type="domain" description="ABC transmembrane type-1" evidence="8">
    <location>
        <begin position="101"/>
        <end position="314"/>
    </location>
</feature>
<evidence type="ECO:0000256" key="6">
    <source>
        <dbReference type="ARBA" id="ARBA00023136"/>
    </source>
</evidence>
<dbReference type="Pfam" id="PF19300">
    <property type="entry name" value="BPD_transp_1_N"/>
    <property type="match status" value="1"/>
</dbReference>
<feature type="transmembrane region" description="Helical" evidence="7">
    <location>
        <begin position="195"/>
        <end position="214"/>
    </location>
</feature>
<dbReference type="PROSITE" id="PS50928">
    <property type="entry name" value="ABC_TM1"/>
    <property type="match status" value="1"/>
</dbReference>
<keyword evidence="4 7" id="KW-0812">Transmembrane</keyword>
<dbReference type="CDD" id="cd06261">
    <property type="entry name" value="TM_PBP2"/>
    <property type="match status" value="1"/>
</dbReference>
<feature type="transmembrane region" description="Helical" evidence="7">
    <location>
        <begin position="9"/>
        <end position="27"/>
    </location>
</feature>
<evidence type="ECO:0000256" key="2">
    <source>
        <dbReference type="ARBA" id="ARBA00022448"/>
    </source>
</evidence>
<evidence type="ECO:0000313" key="10">
    <source>
        <dbReference type="Proteomes" id="UP000317178"/>
    </source>
</evidence>
<keyword evidence="2 7" id="KW-0813">Transport</keyword>
<dbReference type="Pfam" id="PF00528">
    <property type="entry name" value="BPD_transp_1"/>
    <property type="match status" value="1"/>
</dbReference>
<keyword evidence="3" id="KW-1003">Cell membrane</keyword>
<dbReference type="InterPro" id="IPR000515">
    <property type="entry name" value="MetI-like"/>
</dbReference>
<proteinExistence type="inferred from homology"/>
<name>A0A518CS14_9PLAN</name>
<comment type="subcellular location">
    <subcellularLocation>
        <location evidence="1 7">Cell membrane</location>
        <topology evidence="1 7">Multi-pass membrane protein</topology>
    </subcellularLocation>
</comment>
<sequence>MYSYIIRRSLIGLVTLLIITFIVFGLIRNIPGTPFTMAQAELLDPSKTLGTADVNRLKEAYGLDKPWYESYAYWIWNLAQGDLGNSFDEKIPVTEVIANRFVPTLIVSLSSLFFTYILAIPIGLYSTVYYETVHERSVSILLYALYSFPVMVAALMLQFYFAYRLDWLPLTGMRTTQGFDDLSTFGQTWDITKHAILPVICSSYGGLAYLSRFVNSNMQEVIRLDFIRTARAKGVGPRDVIINHAFRNTLIPLITIFGLTLPGLLSGSIIIEGIFQWPGMGQLFFESIPERDYPVIMGLTLMFSVLTLLGQLLADVLYAFADPRVRLS</sequence>
<protein>
    <submittedName>
        <fullName evidence="9">Dipeptide transport system permease protein DppB</fullName>
    </submittedName>
</protein>
<dbReference type="GO" id="GO:0055085">
    <property type="term" value="P:transmembrane transport"/>
    <property type="evidence" value="ECO:0007669"/>
    <property type="project" value="InterPro"/>
</dbReference>
<organism evidence="9 10">
    <name type="scientific">Polystyrenella longa</name>
    <dbReference type="NCBI Taxonomy" id="2528007"/>
    <lineage>
        <taxon>Bacteria</taxon>
        <taxon>Pseudomonadati</taxon>
        <taxon>Planctomycetota</taxon>
        <taxon>Planctomycetia</taxon>
        <taxon>Planctomycetales</taxon>
        <taxon>Planctomycetaceae</taxon>
        <taxon>Polystyrenella</taxon>
    </lineage>
</organism>
<dbReference type="RefSeq" id="WP_144997804.1">
    <property type="nucleotide sequence ID" value="NZ_CP036281.1"/>
</dbReference>
<dbReference type="EMBL" id="CP036281">
    <property type="protein sequence ID" value="QDU81994.1"/>
    <property type="molecule type" value="Genomic_DNA"/>
</dbReference>